<evidence type="ECO:0000256" key="1">
    <source>
        <dbReference type="ARBA" id="ARBA00007576"/>
    </source>
</evidence>
<dbReference type="EMBL" id="VISQ01000001">
    <property type="protein sequence ID" value="TVZ70801.1"/>
    <property type="molecule type" value="Genomic_DNA"/>
</dbReference>
<evidence type="ECO:0000259" key="2">
    <source>
        <dbReference type="Pfam" id="PF07411"/>
    </source>
</evidence>
<organism evidence="3">
    <name type="scientific">Serratia fonticola</name>
    <dbReference type="NCBI Taxonomy" id="47917"/>
    <lineage>
        <taxon>Bacteria</taxon>
        <taxon>Pseudomonadati</taxon>
        <taxon>Pseudomonadota</taxon>
        <taxon>Gammaproteobacteria</taxon>
        <taxon>Enterobacterales</taxon>
        <taxon>Yersiniaceae</taxon>
        <taxon>Serratia</taxon>
    </lineage>
</organism>
<name>A0A542CZQ8_SERFO</name>
<gene>
    <name evidence="3" type="ORF">FHU10_3396</name>
</gene>
<dbReference type="PANTHER" id="PTHR40606:SF1">
    <property type="entry name" value="UPF0339 PROTEIN YEGP"/>
    <property type="match status" value="1"/>
</dbReference>
<dbReference type="SUPFAM" id="SSF160113">
    <property type="entry name" value="YegP-like"/>
    <property type="match status" value="2"/>
</dbReference>
<dbReference type="Pfam" id="PF07411">
    <property type="entry name" value="DUF1508"/>
    <property type="match status" value="2"/>
</dbReference>
<dbReference type="InterPro" id="IPR010879">
    <property type="entry name" value="DUF1508"/>
</dbReference>
<feature type="domain" description="DUF1508" evidence="2">
    <location>
        <begin position="12"/>
        <end position="57"/>
    </location>
</feature>
<dbReference type="OrthoDB" id="9802792at2"/>
<dbReference type="InterPro" id="IPR051141">
    <property type="entry name" value="UPF0339_domain"/>
</dbReference>
<proteinExistence type="inferred from homology"/>
<feature type="domain" description="DUF1508" evidence="2">
    <location>
        <begin position="63"/>
        <end position="109"/>
    </location>
</feature>
<comment type="caution">
    <text evidence="3">The sequence shown here is derived from an EMBL/GenBank/DDBJ whole genome shotgun (WGS) entry which is preliminary data.</text>
</comment>
<dbReference type="InterPro" id="IPR036913">
    <property type="entry name" value="YegP-like_sf"/>
</dbReference>
<accession>A0A542CZQ8</accession>
<comment type="similarity">
    <text evidence="1">Belongs to the UPF0339 family. Duplicated subfamily.</text>
</comment>
<reference evidence="3" key="2">
    <citation type="submission" date="2019-08" db="EMBL/GenBank/DDBJ databases">
        <title>Investigation of anaerobic lignin degradation for improved lignocellulosic biofuels.</title>
        <authorList>
            <person name="Deangelis K.PhD."/>
        </authorList>
    </citation>
    <scope>NUCLEOTIDE SEQUENCE [LARGE SCALE GENOMIC DNA]</scope>
    <source>
        <strain evidence="3">128R</strain>
    </source>
</reference>
<protein>
    <recommendedName>
        <fullName evidence="2">DUF1508 domain-containing protein</fullName>
    </recommendedName>
</protein>
<dbReference type="AlphaFoldDB" id="A0A542CZQ8"/>
<dbReference type="PANTHER" id="PTHR40606">
    <property type="match status" value="1"/>
</dbReference>
<evidence type="ECO:0000313" key="3">
    <source>
        <dbReference type="EMBL" id="TVZ70801.1"/>
    </source>
</evidence>
<sequence length="112" mass="12117">MATGHYELKKSSNGQYHFTLKASNGEIILSSEMYASKASAENGIASVQTNAPHETQFEVKVSSNSKPYFVLKAKNHQVIGTSQMYSSESAAKNGVQSVMKNGPTTDIRDLSV</sequence>
<dbReference type="Gene3D" id="2.30.29.80">
    <property type="match status" value="1"/>
</dbReference>
<reference evidence="3" key="1">
    <citation type="submission" date="2019-06" db="EMBL/GenBank/DDBJ databases">
        <authorList>
            <person name="Deangelis K."/>
            <person name="Huntemann M."/>
            <person name="Clum A."/>
            <person name="Pillay M."/>
            <person name="Palaniappan K."/>
            <person name="Varghese N."/>
            <person name="Mikhailova N."/>
            <person name="Stamatis D."/>
            <person name="Reddy T."/>
            <person name="Daum C."/>
            <person name="Shapiro N."/>
            <person name="Ivanova N."/>
            <person name="Kyrpides N."/>
            <person name="Woyke T."/>
        </authorList>
    </citation>
    <scope>NUCLEOTIDE SEQUENCE [LARGE SCALE GENOMIC DNA]</scope>
    <source>
        <strain evidence="3">128R</strain>
    </source>
</reference>